<sequence>MSSQLIHNNHAAYGEIISIIERSRENAFRAVNRELISMYWEIGAYVSNKVKNGGWGKSIVTDFARFMESERPDIKGFSASNFWRMRQFYETYGDNEKLAPLAREISWTQNLIIMSRAKTDEAREFYLLLCGRNNYTKQELERQIDSMLFERTLFSDERNKLFLAKNTGLTALRDSYVLEFLNVPENHKEKELRKSIVANIRDFILEFGKDFTFVGEEYLVQVGNKDFHIDLLFYNRELSCLVAIELKVTDFKPEHLGQLEFYLEALDRDVKKPSENPSVGLILCAGKDDMVVEYALSRSLSPTLVADYQLHLPNKNILTEKLRELKELADVETGEDDS</sequence>
<gene>
    <name evidence="3" type="ORF">NE630_11170</name>
</gene>
<evidence type="ECO:0000259" key="2">
    <source>
        <dbReference type="Pfam" id="PF17761"/>
    </source>
</evidence>
<evidence type="ECO:0000313" key="3">
    <source>
        <dbReference type="EMBL" id="MCQ4814992.1"/>
    </source>
</evidence>
<dbReference type="Pfam" id="PF17761">
    <property type="entry name" value="DUF1016_N"/>
    <property type="match status" value="1"/>
</dbReference>
<protein>
    <submittedName>
        <fullName evidence="3">PDDEXK nuclease domain-containing protein</fullName>
    </submittedName>
</protein>
<dbReference type="Proteomes" id="UP001205919">
    <property type="component" value="Unassembled WGS sequence"/>
</dbReference>
<comment type="caution">
    <text evidence="3">The sequence shown here is derived from an EMBL/GenBank/DDBJ whole genome shotgun (WGS) entry which is preliminary data.</text>
</comment>
<evidence type="ECO:0000259" key="1">
    <source>
        <dbReference type="Pfam" id="PF06250"/>
    </source>
</evidence>
<organism evidence="3 4">
    <name type="scientific">Cloacibacillus evryensis</name>
    <dbReference type="NCBI Taxonomy" id="508460"/>
    <lineage>
        <taxon>Bacteria</taxon>
        <taxon>Thermotogati</taxon>
        <taxon>Synergistota</taxon>
        <taxon>Synergistia</taxon>
        <taxon>Synergistales</taxon>
        <taxon>Synergistaceae</taxon>
        <taxon>Cloacibacillus</taxon>
    </lineage>
</organism>
<dbReference type="InterPro" id="IPR053148">
    <property type="entry name" value="PD-DEXK-like_domain"/>
</dbReference>
<dbReference type="EMBL" id="JANFYT010000024">
    <property type="protein sequence ID" value="MCQ4814992.1"/>
    <property type="molecule type" value="Genomic_DNA"/>
</dbReference>
<dbReference type="PANTHER" id="PTHR30547">
    <property type="entry name" value="UNCHARACTERIZED PROTEIN YHCG-RELATED"/>
    <property type="match status" value="1"/>
</dbReference>
<name>A0AAW5K3J2_9BACT</name>
<keyword evidence="4" id="KW-1185">Reference proteome</keyword>
<evidence type="ECO:0000313" key="4">
    <source>
        <dbReference type="Proteomes" id="UP001205919"/>
    </source>
</evidence>
<feature type="domain" description="YhcG PDDEXK nuclease" evidence="1">
    <location>
        <begin position="171"/>
        <end position="319"/>
    </location>
</feature>
<reference evidence="3 4" key="1">
    <citation type="submission" date="2022-06" db="EMBL/GenBank/DDBJ databases">
        <title>Isolation of gut microbiota from human fecal samples.</title>
        <authorList>
            <person name="Pamer E.G."/>
            <person name="Barat B."/>
            <person name="Waligurski E."/>
            <person name="Medina S."/>
            <person name="Paddock L."/>
            <person name="Mostad J."/>
        </authorList>
    </citation>
    <scope>NUCLEOTIDE SEQUENCE [LARGE SCALE GENOMIC DNA]</scope>
    <source>
        <strain evidence="3 4">DFI.9.90</strain>
    </source>
</reference>
<dbReference type="PANTHER" id="PTHR30547:SF5">
    <property type="entry name" value="NUCLEASE YHCG-RELATED"/>
    <property type="match status" value="1"/>
</dbReference>
<accession>A0AAW5K3J2</accession>
<feature type="domain" description="YhcG N-terminal" evidence="2">
    <location>
        <begin position="15"/>
        <end position="151"/>
    </location>
</feature>
<dbReference type="RefSeq" id="WP_050805887.1">
    <property type="nucleotide sequence ID" value="NZ_CABKQM010000006.1"/>
</dbReference>
<proteinExistence type="predicted"/>
<dbReference type="Gene3D" id="3.40.1350.10">
    <property type="match status" value="1"/>
</dbReference>
<dbReference type="Pfam" id="PF06250">
    <property type="entry name" value="YhcG_C"/>
    <property type="match status" value="1"/>
</dbReference>
<dbReference type="AlphaFoldDB" id="A0AAW5K3J2"/>
<dbReference type="InterPro" id="IPR041527">
    <property type="entry name" value="YhcG_N"/>
</dbReference>
<dbReference type="InterPro" id="IPR009362">
    <property type="entry name" value="YhcG_C"/>
</dbReference>
<dbReference type="InterPro" id="IPR011856">
    <property type="entry name" value="tRNA_endonuc-like_dom_sf"/>
</dbReference>
<dbReference type="GO" id="GO:0003676">
    <property type="term" value="F:nucleic acid binding"/>
    <property type="evidence" value="ECO:0007669"/>
    <property type="project" value="InterPro"/>
</dbReference>